<evidence type="ECO:0000256" key="1">
    <source>
        <dbReference type="SAM" id="Phobius"/>
    </source>
</evidence>
<dbReference type="Proteomes" id="UP000291591">
    <property type="component" value="Unassembled WGS sequence"/>
</dbReference>
<dbReference type="RefSeq" id="WP_130288815.1">
    <property type="nucleotide sequence ID" value="NZ_SHKL01000001.1"/>
</dbReference>
<accession>A0A4Q7URG1</accession>
<keyword evidence="5" id="KW-1185">Reference proteome</keyword>
<dbReference type="AlphaFoldDB" id="A0A4Q7URG1"/>
<sequence length="681" mass="73162">MTSPGPGAPATTDTGQRTRYRPELQGLRALAVALVVVYHVWFNRVSGGVDVFFLISGFLVTGGLYRSACRGPLDLRATWSRQLSRLLPAAGVVLLASVAAGALLLPESRWLPAVREIVTSTLFLHNWQLAADSVDYAAQNDAAGIAQHFWSLSVQGQFYLVWPLLVALVALVARRDSRDLHRTLTVALAVVGGASLLFSVWLTALDQPLAYFHSLTRVWEFALGGLLALWITRIEELPVMGVRTRVALGWTGVAALVSCGFLLPVQDAFPGWVALWPTLAAALVLTAGRTGHRFGADRLLVTPLMHRLGDISFPLYLWHWPILILTLVLTGWSQPGLVGGLGVIAAALVLAVLTHRFVEQPLQRARPRVALRTGLAMAGTVLLLCGAWQGVATVRAQPGVEVGSPAHPGAGALDPTFTFAGTDVDDAPLLPSLVQAGDDWSYRTGTWLCGPSPERPEVEVCRIPPPGDAPPERTVAVIGDSHAQQYTGALIPIAAQRNWELVVMFRGACPFSTASEVDPADEGCTAWNALAADELTALQPDAVFTLASRDVRPGQTEQTPPGFVAQWWRMHDAGIPVVGLRDNPRPGFSVPDCVSGNGRHADACGLEREAVYPALPSYTMAPDVPPNVSFVDMADHLCDARSCPSEVGNVLVYMDDNHLTSTFTASLAPVIERHLETTLGW</sequence>
<reference evidence="4 5" key="1">
    <citation type="submission" date="2019-02" db="EMBL/GenBank/DDBJ databases">
        <title>Sequencing the genomes of 1000 actinobacteria strains.</title>
        <authorList>
            <person name="Klenk H.-P."/>
        </authorList>
    </citation>
    <scope>NUCLEOTIDE SEQUENCE [LARGE SCALE GENOMIC DNA]</scope>
    <source>
        <strain evidence="4 5">DSM 45779</strain>
    </source>
</reference>
<feature type="domain" description="SGNH" evidence="3">
    <location>
        <begin position="457"/>
        <end position="672"/>
    </location>
</feature>
<gene>
    <name evidence="4" type="ORF">EV383_1012</name>
</gene>
<feature type="transmembrane region" description="Helical" evidence="1">
    <location>
        <begin position="315"/>
        <end position="332"/>
    </location>
</feature>
<dbReference type="GO" id="GO:0016747">
    <property type="term" value="F:acyltransferase activity, transferring groups other than amino-acyl groups"/>
    <property type="evidence" value="ECO:0007669"/>
    <property type="project" value="InterPro"/>
</dbReference>
<keyword evidence="1" id="KW-0812">Transmembrane</keyword>
<comment type="caution">
    <text evidence="4">The sequence shown here is derived from an EMBL/GenBank/DDBJ whole genome shotgun (WGS) entry which is preliminary data.</text>
</comment>
<evidence type="ECO:0000313" key="4">
    <source>
        <dbReference type="EMBL" id="RZT84176.1"/>
    </source>
</evidence>
<dbReference type="PANTHER" id="PTHR23028:SF53">
    <property type="entry name" value="ACYL_TRANSF_3 DOMAIN-CONTAINING PROTEIN"/>
    <property type="match status" value="1"/>
</dbReference>
<dbReference type="PANTHER" id="PTHR23028">
    <property type="entry name" value="ACETYLTRANSFERASE"/>
    <property type="match status" value="1"/>
</dbReference>
<dbReference type="OrthoDB" id="3404679at2"/>
<dbReference type="GO" id="GO:0009103">
    <property type="term" value="P:lipopolysaccharide biosynthetic process"/>
    <property type="evidence" value="ECO:0007669"/>
    <property type="project" value="TreeGrafter"/>
</dbReference>
<feature type="transmembrane region" description="Helical" evidence="1">
    <location>
        <begin position="86"/>
        <end position="105"/>
    </location>
</feature>
<dbReference type="InterPro" id="IPR002656">
    <property type="entry name" value="Acyl_transf_3_dom"/>
</dbReference>
<dbReference type="Pfam" id="PF19040">
    <property type="entry name" value="SGNH"/>
    <property type="match status" value="1"/>
</dbReference>
<feature type="transmembrane region" description="Helical" evidence="1">
    <location>
        <begin position="185"/>
        <end position="204"/>
    </location>
</feature>
<name>A0A4Q7URG1_PSEST</name>
<feature type="transmembrane region" description="Helical" evidence="1">
    <location>
        <begin position="244"/>
        <end position="263"/>
    </location>
</feature>
<keyword evidence="1" id="KW-1133">Transmembrane helix</keyword>
<dbReference type="InterPro" id="IPR043968">
    <property type="entry name" value="SGNH"/>
</dbReference>
<feature type="transmembrane region" description="Helical" evidence="1">
    <location>
        <begin position="156"/>
        <end position="173"/>
    </location>
</feature>
<proteinExistence type="predicted"/>
<organism evidence="4 5">
    <name type="scientific">Pseudonocardia sediminis</name>
    <dbReference type="NCBI Taxonomy" id="1397368"/>
    <lineage>
        <taxon>Bacteria</taxon>
        <taxon>Bacillati</taxon>
        <taxon>Actinomycetota</taxon>
        <taxon>Actinomycetes</taxon>
        <taxon>Pseudonocardiales</taxon>
        <taxon>Pseudonocardiaceae</taxon>
        <taxon>Pseudonocardia</taxon>
    </lineage>
</organism>
<dbReference type="Pfam" id="PF01757">
    <property type="entry name" value="Acyl_transf_3"/>
    <property type="match status" value="1"/>
</dbReference>
<evidence type="ECO:0000259" key="2">
    <source>
        <dbReference type="Pfam" id="PF01757"/>
    </source>
</evidence>
<dbReference type="EMBL" id="SHKL01000001">
    <property type="protein sequence ID" value="RZT84176.1"/>
    <property type="molecule type" value="Genomic_DNA"/>
</dbReference>
<feature type="transmembrane region" description="Helical" evidence="1">
    <location>
        <begin position="338"/>
        <end position="358"/>
    </location>
</feature>
<feature type="transmembrane region" description="Helical" evidence="1">
    <location>
        <begin position="370"/>
        <end position="391"/>
    </location>
</feature>
<keyword evidence="1" id="KW-0472">Membrane</keyword>
<feature type="transmembrane region" description="Helical" evidence="1">
    <location>
        <begin position="48"/>
        <end position="65"/>
    </location>
</feature>
<feature type="transmembrane region" description="Helical" evidence="1">
    <location>
        <begin position="210"/>
        <end position="232"/>
    </location>
</feature>
<evidence type="ECO:0000259" key="3">
    <source>
        <dbReference type="Pfam" id="PF19040"/>
    </source>
</evidence>
<protein>
    <submittedName>
        <fullName evidence="4">Peptidoglycan/LPS O-acetylase OafA/YrhL</fullName>
    </submittedName>
</protein>
<feature type="transmembrane region" description="Helical" evidence="1">
    <location>
        <begin position="269"/>
        <end position="288"/>
    </location>
</feature>
<evidence type="ECO:0000313" key="5">
    <source>
        <dbReference type="Proteomes" id="UP000291591"/>
    </source>
</evidence>
<feature type="domain" description="Acyltransferase 3" evidence="2">
    <location>
        <begin position="23"/>
        <end position="355"/>
    </location>
</feature>
<dbReference type="GO" id="GO:0016020">
    <property type="term" value="C:membrane"/>
    <property type="evidence" value="ECO:0007669"/>
    <property type="project" value="TreeGrafter"/>
</dbReference>
<dbReference type="InterPro" id="IPR050879">
    <property type="entry name" value="Acyltransferase_3"/>
</dbReference>